<evidence type="ECO:0000313" key="2">
    <source>
        <dbReference type="Proteomes" id="UP000594001"/>
    </source>
</evidence>
<reference evidence="1 2" key="1">
    <citation type="submission" date="2020-06" db="EMBL/GenBank/DDBJ databases">
        <title>The endosymbiont of the kinetoplastid Bodo saltans is a Paracaedibacter-like alpha-proteobacterium possessing a putative toxin-antitoxin system.</title>
        <authorList>
            <person name="Midha S."/>
            <person name="Rigden D.J."/>
            <person name="Siozios S."/>
            <person name="Hurst G.D.D."/>
            <person name="Jackson A.P."/>
        </authorList>
    </citation>
    <scope>NUCLEOTIDE SEQUENCE [LARGE SCALE GENOMIC DNA]</scope>
    <source>
        <strain evidence="1">Lake Konstanz</strain>
    </source>
</reference>
<dbReference type="KEGG" id="pbal:CPBP_00169"/>
<sequence>MSWSLLNEYGMDVPGVVSFRLEQSKEKPATLTWELPTTNAIAASTVSLWREDECIFKGRVYERPTHIQDGLSTWTAIALDDTFQTQRSTIISELNKDFKLSANIKECEGANAGHLHIDRVTHSVSWVSVDKPLTVWDTQGLHERDSLYITPIDQALKGLSGSFKLQNNRMESGMMDVGSHITSRLFHDIETYSGAALEDQWTKIAHKATHAGYDVQHAELLPTTYHRASVPKSLTFLDKNDQLVSIPYQAYSVKLLLSWAMPIITHTTVTVATEASGESIGLTVKDMESANEPELIQELIQWMNAYALNRSFTTQVKCRILVTEDTSVTQLSTQNWCRVLDSRIQSLPIEGPIVSFVLSNEGGITWADVTFMWAPDKAFSVRSSATLKETTGDHVLPPQTPDYIVAWVKVMRDADDQYQYYQRNKTLPFETFAAGFPMTQLEIGLHPVLSESVEYLEKKYTVQRDAVLMR</sequence>
<protein>
    <submittedName>
        <fullName evidence="1">Uncharacterized protein</fullName>
    </submittedName>
</protein>
<dbReference type="Proteomes" id="UP000594001">
    <property type="component" value="Chromosome"/>
</dbReference>
<keyword evidence="2" id="KW-1185">Reference proteome</keyword>
<name>A0A7L9RS31_9PROT</name>
<evidence type="ECO:0000313" key="1">
    <source>
        <dbReference type="EMBL" id="QOL19417.1"/>
    </source>
</evidence>
<dbReference type="RefSeq" id="WP_350332170.1">
    <property type="nucleotide sequence ID" value="NZ_CP054719.1"/>
</dbReference>
<proteinExistence type="predicted"/>
<dbReference type="EMBL" id="CP054719">
    <property type="protein sequence ID" value="QOL19417.1"/>
    <property type="molecule type" value="Genomic_DNA"/>
</dbReference>
<gene>
    <name evidence="1" type="ORF">CPBP_00169</name>
</gene>
<organism evidence="1 2">
    <name type="scientific">Candidatus Bodocaedibacter vickermanii</name>
    <dbReference type="NCBI Taxonomy" id="2741701"/>
    <lineage>
        <taxon>Bacteria</taxon>
        <taxon>Pseudomonadati</taxon>
        <taxon>Pseudomonadota</taxon>
        <taxon>Alphaproteobacteria</taxon>
        <taxon>Holosporales</taxon>
        <taxon>Candidatus Paracaedibacteraceae</taxon>
        <taxon>Candidatus Bodocaedibacter</taxon>
    </lineage>
</organism>
<accession>A0A7L9RS31</accession>
<dbReference type="AlphaFoldDB" id="A0A7L9RS31"/>